<evidence type="ECO:0000256" key="1">
    <source>
        <dbReference type="ARBA" id="ARBA00009249"/>
    </source>
</evidence>
<dbReference type="InterPro" id="IPR003016">
    <property type="entry name" value="2-oxoA_DH_lipoyl-BS"/>
</dbReference>
<dbReference type="NCBIfam" id="TIGR00527">
    <property type="entry name" value="gcvH"/>
    <property type="match status" value="1"/>
</dbReference>
<dbReference type="GO" id="GO:0005739">
    <property type="term" value="C:mitochondrion"/>
    <property type="evidence" value="ECO:0007669"/>
    <property type="project" value="UniProtKB-SubCell"/>
</dbReference>
<proteinExistence type="inferred from homology"/>
<dbReference type="OrthoDB" id="10264154at2759"/>
<comment type="function">
    <text evidence="5">The H protein shuttles the methylamine group of glycine from the P protein to the T protein.</text>
</comment>
<dbReference type="CDD" id="cd06848">
    <property type="entry name" value="GCS_H"/>
    <property type="match status" value="1"/>
</dbReference>
<reference evidence="7 8" key="1">
    <citation type="journal article" date="2018" name="Front. Microbiol.">
        <title>Prospects for Fungal Bioremediation of Acidic Radioactive Waste Sites: Characterization and Genome Sequence of Rhodotorula taiwanensis MD1149.</title>
        <authorList>
            <person name="Tkavc R."/>
            <person name="Matrosova V.Y."/>
            <person name="Grichenko O.E."/>
            <person name="Gostincar C."/>
            <person name="Volpe R.P."/>
            <person name="Klimenkova P."/>
            <person name="Gaidamakova E.K."/>
            <person name="Zhou C.E."/>
            <person name="Stewart B.J."/>
            <person name="Lyman M.G."/>
            <person name="Malfatti S.A."/>
            <person name="Rubinfeld B."/>
            <person name="Courtot M."/>
            <person name="Singh J."/>
            <person name="Dalgard C.L."/>
            <person name="Hamilton T."/>
            <person name="Frey K.G."/>
            <person name="Gunde-Cimerman N."/>
            <person name="Dugan L."/>
            <person name="Daly M.J."/>
        </authorList>
    </citation>
    <scope>NUCLEOTIDE SEQUENCE [LARGE SCALE GENOMIC DNA]</scope>
    <source>
        <strain evidence="7 8">MD1149</strain>
    </source>
</reference>
<dbReference type="STRING" id="741276.A0A2S5BIH0"/>
<dbReference type="PANTHER" id="PTHR11715">
    <property type="entry name" value="GLYCINE CLEAVAGE SYSTEM H PROTEIN"/>
    <property type="match status" value="1"/>
</dbReference>
<dbReference type="InterPro" id="IPR011053">
    <property type="entry name" value="Single_hybrid_motif"/>
</dbReference>
<dbReference type="PROSITE" id="PS50968">
    <property type="entry name" value="BIOTINYL_LIPOYL"/>
    <property type="match status" value="1"/>
</dbReference>
<dbReference type="SUPFAM" id="SSF51230">
    <property type="entry name" value="Single hybrid motif"/>
    <property type="match status" value="1"/>
</dbReference>
<evidence type="ECO:0000313" key="7">
    <source>
        <dbReference type="EMBL" id="POY76567.1"/>
    </source>
</evidence>
<evidence type="ECO:0000256" key="3">
    <source>
        <dbReference type="ARBA" id="ARBA00022946"/>
    </source>
</evidence>
<evidence type="ECO:0000259" key="6">
    <source>
        <dbReference type="PROSITE" id="PS50968"/>
    </source>
</evidence>
<dbReference type="GO" id="GO:0019464">
    <property type="term" value="P:glycine decarboxylation via glycine cleavage system"/>
    <property type="evidence" value="ECO:0007669"/>
    <property type="project" value="UniProtKB-UniRule"/>
</dbReference>
<comment type="subcellular location">
    <subcellularLocation>
        <location evidence="5">Mitochondrion</location>
    </subcellularLocation>
</comment>
<dbReference type="AlphaFoldDB" id="A0A2S5BIH0"/>
<dbReference type="GO" id="GO:0009249">
    <property type="term" value="P:protein lipoylation"/>
    <property type="evidence" value="ECO:0007669"/>
    <property type="project" value="TreeGrafter"/>
</dbReference>
<dbReference type="GO" id="GO:0005960">
    <property type="term" value="C:glycine cleavage complex"/>
    <property type="evidence" value="ECO:0007669"/>
    <property type="project" value="UniProtKB-UniRule"/>
</dbReference>
<comment type="subunit">
    <text evidence="5">The glycine cleavage system is composed of four proteins: P, T, L and H.</text>
</comment>
<dbReference type="Pfam" id="PF01597">
    <property type="entry name" value="GCV_H"/>
    <property type="match status" value="1"/>
</dbReference>
<dbReference type="InterPro" id="IPR033753">
    <property type="entry name" value="GCV_H/Fam206"/>
</dbReference>
<sequence>MFRTALRPVTRAAFAPCARSLVQPSFRTVVNLTLVSLIAKRYTPEHEWVSFDDATGLGTIGITEYAQKALGDVVYVELPSVNTEVASGEEMGAVESVKAASDIFAPVSGKIAEVNGELEGQPDLLNKDAEGEGWLAKIQLSNPGEFEQLLNDEAYKAHCAGESEASD</sequence>
<feature type="modified residue" description="N6-lipoyllysine" evidence="4">
    <location>
        <position position="98"/>
    </location>
</feature>
<gene>
    <name evidence="7" type="ORF">BMF94_0156</name>
</gene>
<evidence type="ECO:0000313" key="8">
    <source>
        <dbReference type="Proteomes" id="UP000237144"/>
    </source>
</evidence>
<comment type="caution">
    <text evidence="7">The sequence shown here is derived from an EMBL/GenBank/DDBJ whole genome shotgun (WGS) entry which is preliminary data.</text>
</comment>
<feature type="domain" description="Lipoyl-binding" evidence="6">
    <location>
        <begin position="57"/>
        <end position="139"/>
    </location>
</feature>
<evidence type="ECO:0000256" key="4">
    <source>
        <dbReference type="PIRSR" id="PIRSR617453-50"/>
    </source>
</evidence>
<dbReference type="InterPro" id="IPR017453">
    <property type="entry name" value="GCV_H_sub"/>
</dbReference>
<dbReference type="Proteomes" id="UP000237144">
    <property type="component" value="Unassembled WGS sequence"/>
</dbReference>
<comment type="cofactor">
    <cofactor evidence="5">
        <name>(R)-lipoate</name>
        <dbReference type="ChEBI" id="CHEBI:83088"/>
    </cofactor>
    <text evidence="5">Binds 1 lipoyl cofactor covalently.</text>
</comment>
<accession>A0A2S5BIH0</accession>
<comment type="similarity">
    <text evidence="1 5">Belongs to the GcvH family.</text>
</comment>
<dbReference type="NCBIfam" id="NF002270">
    <property type="entry name" value="PRK01202.1"/>
    <property type="match status" value="1"/>
</dbReference>
<evidence type="ECO:0000256" key="5">
    <source>
        <dbReference type="RuleBase" id="RU364055"/>
    </source>
</evidence>
<evidence type="ECO:0000256" key="2">
    <source>
        <dbReference type="ARBA" id="ARBA00022823"/>
    </source>
</evidence>
<keyword evidence="5" id="KW-0496">Mitochondrion</keyword>
<keyword evidence="3 5" id="KW-0809">Transit peptide</keyword>
<dbReference type="EMBL" id="PJQD01000002">
    <property type="protein sequence ID" value="POY76567.1"/>
    <property type="molecule type" value="Genomic_DNA"/>
</dbReference>
<organism evidence="7 8">
    <name type="scientific">Rhodotorula taiwanensis</name>
    <dbReference type="NCBI Taxonomy" id="741276"/>
    <lineage>
        <taxon>Eukaryota</taxon>
        <taxon>Fungi</taxon>
        <taxon>Dikarya</taxon>
        <taxon>Basidiomycota</taxon>
        <taxon>Pucciniomycotina</taxon>
        <taxon>Microbotryomycetes</taxon>
        <taxon>Sporidiobolales</taxon>
        <taxon>Sporidiobolaceae</taxon>
        <taxon>Rhodotorula</taxon>
    </lineage>
</organism>
<protein>
    <recommendedName>
        <fullName evidence="5">Glycine cleavage system H protein</fullName>
    </recommendedName>
</protein>
<dbReference type="InterPro" id="IPR000089">
    <property type="entry name" value="Biotin_lipoyl"/>
</dbReference>
<dbReference type="PANTHER" id="PTHR11715:SF3">
    <property type="entry name" value="GLYCINE CLEAVAGE SYSTEM H PROTEIN-RELATED"/>
    <property type="match status" value="1"/>
</dbReference>
<keyword evidence="2 4" id="KW-0450">Lipoyl</keyword>
<dbReference type="HAMAP" id="MF_00272">
    <property type="entry name" value="GcvH"/>
    <property type="match status" value="1"/>
</dbReference>
<dbReference type="PROSITE" id="PS00189">
    <property type="entry name" value="LIPOYL"/>
    <property type="match status" value="1"/>
</dbReference>
<name>A0A2S5BIH0_9BASI</name>
<dbReference type="InterPro" id="IPR002930">
    <property type="entry name" value="GCV_H"/>
</dbReference>
<dbReference type="Gene3D" id="2.40.50.100">
    <property type="match status" value="1"/>
</dbReference>
<keyword evidence="8" id="KW-1185">Reference proteome</keyword>